<dbReference type="EMBL" id="FO203527">
    <property type="protein sequence ID" value="CCO60073.1"/>
    <property type="molecule type" value="Genomic_DNA"/>
</dbReference>
<evidence type="ECO:0000259" key="1">
    <source>
        <dbReference type="PROSITE" id="PS51186"/>
    </source>
</evidence>
<dbReference type="CDD" id="cd04301">
    <property type="entry name" value="NAT_SF"/>
    <property type="match status" value="1"/>
</dbReference>
<evidence type="ECO:0000313" key="3">
    <source>
        <dbReference type="Proteomes" id="UP000016895"/>
    </source>
</evidence>
<accession>U4KG59</accession>
<dbReference type="GO" id="GO:0016747">
    <property type="term" value="F:acyltransferase activity, transferring groups other than amino-acyl groups"/>
    <property type="evidence" value="ECO:0007669"/>
    <property type="project" value="InterPro"/>
</dbReference>
<dbReference type="RefSeq" id="WP_022560725.1">
    <property type="nucleotide sequence ID" value="NC_022543.1"/>
</dbReference>
<organism evidence="2 3">
    <name type="scientific">Vibrio nigripulchritudo</name>
    <dbReference type="NCBI Taxonomy" id="28173"/>
    <lineage>
        <taxon>Bacteria</taxon>
        <taxon>Pseudomonadati</taxon>
        <taxon>Pseudomonadota</taxon>
        <taxon>Gammaproteobacteria</taxon>
        <taxon>Vibrionales</taxon>
        <taxon>Vibrionaceae</taxon>
        <taxon>Vibrio</taxon>
    </lineage>
</organism>
<evidence type="ECO:0000313" key="2">
    <source>
        <dbReference type="EMBL" id="CCO60073.1"/>
    </source>
</evidence>
<dbReference type="Proteomes" id="UP000016895">
    <property type="component" value="Chromosome 2"/>
</dbReference>
<dbReference type="InterPro" id="IPR000182">
    <property type="entry name" value="GNAT_dom"/>
</dbReference>
<protein>
    <submittedName>
        <fullName evidence="2">Putative Acetyltransferase</fullName>
    </submittedName>
</protein>
<dbReference type="Gene3D" id="3.40.630.30">
    <property type="match status" value="1"/>
</dbReference>
<name>U4KG59_9VIBR</name>
<dbReference type="InterPro" id="IPR016181">
    <property type="entry name" value="Acyl_CoA_acyltransferase"/>
</dbReference>
<feature type="domain" description="N-acetyltransferase" evidence="1">
    <location>
        <begin position="1"/>
        <end position="141"/>
    </location>
</feature>
<dbReference type="PATRIC" id="fig|1260221.3.peg.3933"/>
<dbReference type="OrthoDB" id="6871659at2"/>
<keyword evidence="2" id="KW-0808">Transferase</keyword>
<keyword evidence="3" id="KW-1185">Reference proteome</keyword>
<dbReference type="SUPFAM" id="SSF55729">
    <property type="entry name" value="Acyl-CoA N-acyltransferases (Nat)"/>
    <property type="match status" value="1"/>
</dbReference>
<sequence>MTVKFAPSRDRDYAENLTKTNMAPYYQKRGIDWSHELFVKSWEAYDNFEVVSEGLRVGVVRFTYEENITYLRDFQLSSEFQGKGIGSESLQLALAHAMQRGSSEIRLRVFSENPAVSLYRKHGFVLVSEENALITMSLKIASQ</sequence>
<dbReference type="eggNOG" id="COG0456">
    <property type="taxonomic scope" value="Bacteria"/>
</dbReference>
<dbReference type="AlphaFoldDB" id="U4KG59"/>
<dbReference type="STRING" id="28173.VIBNI_B0249"/>
<dbReference type="KEGG" id="vni:VIBNI_B0249"/>
<proteinExistence type="predicted"/>
<dbReference type="Pfam" id="PF00583">
    <property type="entry name" value="Acetyltransf_1"/>
    <property type="match status" value="1"/>
</dbReference>
<gene>
    <name evidence="2" type="ORF">VIBNI_B0249</name>
</gene>
<dbReference type="PROSITE" id="PS51186">
    <property type="entry name" value="GNAT"/>
    <property type="match status" value="1"/>
</dbReference>
<reference evidence="2 3" key="1">
    <citation type="journal article" date="2013" name="ISME J.">
        <title>Comparative genomics of pathogenic lineages of Vibrio nigripulchritudo identifies virulence-associated traits.</title>
        <authorList>
            <person name="Goudenege D."/>
            <person name="Labreuche Y."/>
            <person name="Krin E."/>
            <person name="Ansquer D."/>
            <person name="Mangenot S."/>
            <person name="Calteau A."/>
            <person name="Medigue C."/>
            <person name="Mazel D."/>
            <person name="Polz M.F."/>
            <person name="Le Roux F."/>
        </authorList>
    </citation>
    <scope>NUCLEOTIDE SEQUENCE [LARGE SCALE GENOMIC DNA]</scope>
    <source>
        <strain evidence="3">SnF1</strain>
    </source>
</reference>